<feature type="region of interest" description="Disordered" evidence="1">
    <location>
        <begin position="232"/>
        <end position="284"/>
    </location>
</feature>
<dbReference type="RefSeq" id="WP_119796807.1">
    <property type="nucleotide sequence ID" value="NZ_QYZD01000070.1"/>
</dbReference>
<accession>A0A3A3G8L4</accession>
<evidence type="ECO:0000256" key="1">
    <source>
        <dbReference type="SAM" id="MobiDB-lite"/>
    </source>
</evidence>
<gene>
    <name evidence="2" type="ORF">DQX05_29570</name>
</gene>
<dbReference type="EMBL" id="QYZD01000070">
    <property type="protein sequence ID" value="RJG15633.1"/>
    <property type="molecule type" value="Genomic_DNA"/>
</dbReference>
<dbReference type="AlphaFoldDB" id="A0A3A3G8L4"/>
<comment type="caution">
    <text evidence="2">The sequence shown here is derived from an EMBL/GenBank/DDBJ whole genome shotgun (WGS) entry which is preliminary data.</text>
</comment>
<evidence type="ECO:0000313" key="2">
    <source>
        <dbReference type="EMBL" id="RJG15633.1"/>
    </source>
</evidence>
<sequence>MHRSATFLLKYCAADAKLVELVQAIDKGQFATAARLADEAKQLLQSASLARRRAVKVTTIVDLTGTRARRICRTASSGFSSWPDVVHFRIARDHATRLRCYQQWFLLPMLRAMIRSELGAIPGAIDILSTVTGFYVGVGMLGTPPGMVKPPHTSQAKRVVAGRLRWNDPLGDLPYTSRLMYDDDRRLDGPFPLTPQVRNFFDVTKPDPSILHPLEERYAGWCKPTPCLPGPDALSHRRPSEPGAGPRALQGGRVPARQGLGDHGLPAARHRDPPAWLVREPAPT</sequence>
<evidence type="ECO:0000313" key="3">
    <source>
        <dbReference type="Proteomes" id="UP000266177"/>
    </source>
</evidence>
<name>A0A3A3G8L4_PANTH</name>
<organism evidence="2 3">
    <name type="scientific">Paenibacillus thiaminolyticus</name>
    <name type="common">Bacillus thiaminolyticus</name>
    <dbReference type="NCBI Taxonomy" id="49283"/>
    <lineage>
        <taxon>Bacteria</taxon>
        <taxon>Bacillati</taxon>
        <taxon>Bacillota</taxon>
        <taxon>Bacilli</taxon>
        <taxon>Bacillales</taxon>
        <taxon>Paenibacillaceae</taxon>
        <taxon>Paenibacillus</taxon>
    </lineage>
</organism>
<dbReference type="Proteomes" id="UP000266177">
    <property type="component" value="Unassembled WGS sequence"/>
</dbReference>
<dbReference type="OrthoDB" id="9781691at2"/>
<proteinExistence type="predicted"/>
<protein>
    <submittedName>
        <fullName evidence="2">Uncharacterized protein</fullName>
    </submittedName>
</protein>
<reference evidence="2 3" key="1">
    <citation type="submission" date="2018-09" db="EMBL/GenBank/DDBJ databases">
        <title>Paenibacillus SK2017-BO5.</title>
        <authorList>
            <person name="Piskunova J.V."/>
            <person name="Dubiley S.A."/>
            <person name="Severinov K.V."/>
        </authorList>
    </citation>
    <scope>NUCLEOTIDE SEQUENCE [LARGE SCALE GENOMIC DNA]</scope>
    <source>
        <strain evidence="2 3">BO5</strain>
    </source>
</reference>